<comment type="caution">
    <text evidence="1">The sequence shown here is derived from an EMBL/GenBank/DDBJ whole genome shotgun (WGS) entry which is preliminary data.</text>
</comment>
<accession>A0A4Y2L6H0</accession>
<name>A0A4Y2L6H0_ARAVE</name>
<gene>
    <name evidence="1" type="ORF">AVEN_161693_1</name>
</gene>
<evidence type="ECO:0000313" key="1">
    <source>
        <dbReference type="EMBL" id="GBN10102.1"/>
    </source>
</evidence>
<evidence type="ECO:0000313" key="2">
    <source>
        <dbReference type="Proteomes" id="UP000499080"/>
    </source>
</evidence>
<dbReference type="Proteomes" id="UP000499080">
    <property type="component" value="Unassembled WGS sequence"/>
</dbReference>
<keyword evidence="2" id="KW-1185">Reference proteome</keyword>
<dbReference type="EMBL" id="BGPR01005429">
    <property type="protein sequence ID" value="GBN10102.1"/>
    <property type="molecule type" value="Genomic_DNA"/>
</dbReference>
<reference evidence="1 2" key="1">
    <citation type="journal article" date="2019" name="Sci. Rep.">
        <title>Orb-weaving spider Araneus ventricosus genome elucidates the spidroin gene catalogue.</title>
        <authorList>
            <person name="Kono N."/>
            <person name="Nakamura H."/>
            <person name="Ohtoshi R."/>
            <person name="Moran D.A.P."/>
            <person name="Shinohara A."/>
            <person name="Yoshida Y."/>
            <person name="Fujiwara M."/>
            <person name="Mori M."/>
            <person name="Tomita M."/>
            <person name="Arakawa K."/>
        </authorList>
    </citation>
    <scope>NUCLEOTIDE SEQUENCE [LARGE SCALE GENOMIC DNA]</scope>
</reference>
<organism evidence="1 2">
    <name type="scientific">Araneus ventricosus</name>
    <name type="common">Orbweaver spider</name>
    <name type="synonym">Epeira ventricosa</name>
    <dbReference type="NCBI Taxonomy" id="182803"/>
    <lineage>
        <taxon>Eukaryota</taxon>
        <taxon>Metazoa</taxon>
        <taxon>Ecdysozoa</taxon>
        <taxon>Arthropoda</taxon>
        <taxon>Chelicerata</taxon>
        <taxon>Arachnida</taxon>
        <taxon>Araneae</taxon>
        <taxon>Araneomorphae</taxon>
        <taxon>Entelegynae</taxon>
        <taxon>Araneoidea</taxon>
        <taxon>Araneidae</taxon>
        <taxon>Araneus</taxon>
    </lineage>
</organism>
<proteinExistence type="predicted"/>
<sequence length="102" mass="11606">MVSDVYQAPLTRRTFDEMGTRIYSLPTLKTRLHYDDTIVLKFGQMTVRVFETAHWPEEVCPLAGVVVGPQMMRILGKSCSRTKIFQNPPLSLIVDSPFTRSS</sequence>
<dbReference type="AlphaFoldDB" id="A0A4Y2L6H0"/>
<protein>
    <submittedName>
        <fullName evidence="1">Uncharacterized protein</fullName>
    </submittedName>
</protein>